<dbReference type="InterPro" id="IPR036412">
    <property type="entry name" value="HAD-like_sf"/>
</dbReference>
<dbReference type="EMBL" id="CP053985">
    <property type="protein sequence ID" value="QKH36419.1"/>
    <property type="molecule type" value="Genomic_DNA"/>
</dbReference>
<dbReference type="NCBIfam" id="TIGR01549">
    <property type="entry name" value="HAD-SF-IA-v1"/>
    <property type="match status" value="1"/>
</dbReference>
<protein>
    <submittedName>
        <fullName evidence="2">HAD family hydrolase</fullName>
    </submittedName>
</protein>
<evidence type="ECO:0000313" key="2">
    <source>
        <dbReference type="EMBL" id="QKH36419.1"/>
    </source>
</evidence>
<dbReference type="Pfam" id="PF00702">
    <property type="entry name" value="Hydrolase"/>
    <property type="match status" value="1"/>
</dbReference>
<name>A0A7D4HS62_9BURK</name>
<dbReference type="SFLD" id="SFLDG01129">
    <property type="entry name" value="C1.5:_HAD__Beta-PGM__Phosphata"/>
    <property type="match status" value="1"/>
</dbReference>
<evidence type="ECO:0000256" key="1">
    <source>
        <dbReference type="ARBA" id="ARBA00022801"/>
    </source>
</evidence>
<dbReference type="InterPro" id="IPR051540">
    <property type="entry name" value="S-2-haloacid_dehalogenase"/>
</dbReference>
<reference evidence="2 3" key="1">
    <citation type="submission" date="2020-05" db="EMBL/GenBank/DDBJ databases">
        <title>FDA dAtabase for Regulatory Grade micrObial Sequences (FDA-ARGOS): Supporting development and validation of Infectious Disease Dx tests.</title>
        <authorList>
            <person name="Sproer C."/>
            <person name="Gronow S."/>
            <person name="Severitt S."/>
            <person name="Schroder I."/>
            <person name="Tallon L."/>
            <person name="Sadzewicz L."/>
            <person name="Zhao X."/>
            <person name="Vavikolanu K."/>
            <person name="Mehta A."/>
            <person name="Aluvathingal J."/>
            <person name="Nadendla S."/>
            <person name="Myers T."/>
            <person name="Yan Y."/>
            <person name="Sichtig H."/>
        </authorList>
    </citation>
    <scope>NUCLEOTIDE SEQUENCE [LARGE SCALE GENOMIC DNA]</scope>
    <source>
        <strain evidence="2 3">FDAARGOS_790</strain>
    </source>
</reference>
<dbReference type="InterPro" id="IPR006439">
    <property type="entry name" value="HAD-SF_hydro_IA"/>
</dbReference>
<dbReference type="Gene3D" id="3.40.50.1000">
    <property type="entry name" value="HAD superfamily/HAD-like"/>
    <property type="match status" value="1"/>
</dbReference>
<dbReference type="InterPro" id="IPR023214">
    <property type="entry name" value="HAD_sf"/>
</dbReference>
<gene>
    <name evidence="2" type="ORF">FOC84_16245</name>
</gene>
<dbReference type="RefSeq" id="WP_173145317.1">
    <property type="nucleotide sequence ID" value="NZ_CP053985.1"/>
</dbReference>
<keyword evidence="1 2" id="KW-0378">Hydrolase</keyword>
<dbReference type="PANTHER" id="PTHR43316">
    <property type="entry name" value="HYDROLASE, HALOACID DELAHOGENASE-RELATED"/>
    <property type="match status" value="1"/>
</dbReference>
<keyword evidence="3" id="KW-1185">Reference proteome</keyword>
<proteinExistence type="predicted"/>
<dbReference type="SFLD" id="SFLDS00003">
    <property type="entry name" value="Haloacid_Dehalogenase"/>
    <property type="match status" value="1"/>
</dbReference>
<dbReference type="Proteomes" id="UP000500970">
    <property type="component" value="Chromosome"/>
</dbReference>
<dbReference type="AlphaFoldDB" id="A0A7D4HS62"/>
<evidence type="ECO:0000313" key="3">
    <source>
        <dbReference type="Proteomes" id="UP000500970"/>
    </source>
</evidence>
<dbReference type="SUPFAM" id="SSF56784">
    <property type="entry name" value="HAD-like"/>
    <property type="match status" value="1"/>
</dbReference>
<dbReference type="GO" id="GO:0016787">
    <property type="term" value="F:hydrolase activity"/>
    <property type="evidence" value="ECO:0007669"/>
    <property type="project" value="UniProtKB-KW"/>
</dbReference>
<sequence length="209" mass="22999">MAIKAVAFDVFGTLVRIERPTRPFRKLVRLLHEAGRPRQSDDGIRAMSKAIDLRQTASLFGGMVSEENLRCLEAELHEEIQSITLFADAAPTLAALKDQGIKIALCSNLAAPYGPPVLDLLPIQPDFCAWSYEAGAVKPQPEIYRYLCDGIACRPEEILMIGDTIEADMVGPRKFGMHGYHLDRHAAATSSTESVDSLNDVLTILSARY</sequence>
<accession>A0A7D4HS62</accession>
<dbReference type="KEGG" id="apes:FOC84_16245"/>
<organism evidence="2 3">
    <name type="scientific">Achromobacter pestifer</name>
    <dbReference type="NCBI Taxonomy" id="1353889"/>
    <lineage>
        <taxon>Bacteria</taxon>
        <taxon>Pseudomonadati</taxon>
        <taxon>Pseudomonadota</taxon>
        <taxon>Betaproteobacteria</taxon>
        <taxon>Burkholderiales</taxon>
        <taxon>Alcaligenaceae</taxon>
        <taxon>Achromobacter</taxon>
    </lineage>
</organism>